<evidence type="ECO:0000256" key="6">
    <source>
        <dbReference type="ARBA" id="ARBA00022692"/>
    </source>
</evidence>
<feature type="coiled-coil region" evidence="11">
    <location>
        <begin position="148"/>
        <end position="175"/>
    </location>
</feature>
<dbReference type="SUPFAM" id="SSF143865">
    <property type="entry name" value="CorA soluble domain-like"/>
    <property type="match status" value="1"/>
</dbReference>
<keyword evidence="8 12" id="KW-1133">Transmembrane helix</keyword>
<dbReference type="InterPro" id="IPR045863">
    <property type="entry name" value="CorA_TM1_TM2"/>
</dbReference>
<gene>
    <name evidence="13" type="ORF">JQC75_02990</name>
</gene>
<evidence type="ECO:0000256" key="8">
    <source>
        <dbReference type="ARBA" id="ARBA00022989"/>
    </source>
</evidence>
<protein>
    <submittedName>
        <fullName evidence="13">Zinc transporter ZntB</fullName>
    </submittedName>
</protein>
<dbReference type="Pfam" id="PF01544">
    <property type="entry name" value="CorA"/>
    <property type="match status" value="1"/>
</dbReference>
<sequence length="321" mass="36712">MSQGFIYSYWLSGELAGHLLDEETLNAWTPEQGNIWVHLNYHSQAAREWLHRTDLPKIEIDALLSRDTRPRAIAAESGLLLALRGVNLNPDEAPEDMVALRLFADKHRVMSTCRRSLQSVEELAAHIEAKTGPTTPAEFILSLCDKLTTRKTDFIHELEEKLDELEEQVVGSKSKDLRNDIADLRRQTVMVRRYLAPQREAFTILQTETGQLFKKSEQLKMREIRDRLTRAIEDLDALRDRASVTQEELMSRQSEELNQRLYFLSLVTAVFLPLGFLTGLLGVNIGGIPGADTPWAFALFCAILVLLVVLQLLLFYRKRWL</sequence>
<evidence type="ECO:0000256" key="5">
    <source>
        <dbReference type="ARBA" id="ARBA00022519"/>
    </source>
</evidence>
<evidence type="ECO:0000256" key="1">
    <source>
        <dbReference type="ARBA" id="ARBA00004651"/>
    </source>
</evidence>
<keyword evidence="3" id="KW-0813">Transport</keyword>
<dbReference type="EMBL" id="CP069213">
    <property type="protein sequence ID" value="QRH02407.1"/>
    <property type="molecule type" value="Genomic_DNA"/>
</dbReference>
<dbReference type="Proteomes" id="UP000596252">
    <property type="component" value="Chromosome"/>
</dbReference>
<dbReference type="CDD" id="cd12833">
    <property type="entry name" value="ZntB-like_1"/>
    <property type="match status" value="1"/>
</dbReference>
<dbReference type="PANTHER" id="PTHR46494">
    <property type="entry name" value="CORA FAMILY METAL ION TRANSPORTER (EUROFUNG)"/>
    <property type="match status" value="1"/>
</dbReference>
<dbReference type="RefSeq" id="WP_203326019.1">
    <property type="nucleotide sequence ID" value="NZ_CP069213.1"/>
</dbReference>
<evidence type="ECO:0000256" key="3">
    <source>
        <dbReference type="ARBA" id="ARBA00022448"/>
    </source>
</evidence>
<dbReference type="InterPro" id="IPR002523">
    <property type="entry name" value="MgTranspt_CorA/ZnTranspt_ZntB"/>
</dbReference>
<evidence type="ECO:0000313" key="14">
    <source>
        <dbReference type="Proteomes" id="UP000596252"/>
    </source>
</evidence>
<reference evidence="13 14" key="1">
    <citation type="journal article" date="2012" name="Antonie Van Leeuwenhoek">
        <title>Shewanella litorisediminis sp. nov., a gammaproteobacterium isolated from a tidal flat sediment.</title>
        <authorList>
            <person name="Lee M.H."/>
            <person name="Yoon J.H."/>
        </authorList>
    </citation>
    <scope>NUCLEOTIDE SEQUENCE [LARGE SCALE GENOMIC DNA]</scope>
    <source>
        <strain evidence="13 14">SMK1-12</strain>
    </source>
</reference>
<feature type="transmembrane region" description="Helical" evidence="12">
    <location>
        <begin position="295"/>
        <end position="316"/>
    </location>
</feature>
<evidence type="ECO:0000256" key="7">
    <source>
        <dbReference type="ARBA" id="ARBA00022833"/>
    </source>
</evidence>
<keyword evidence="11" id="KW-0175">Coiled coil</keyword>
<keyword evidence="7" id="KW-0862">Zinc</keyword>
<comment type="subcellular location">
    <subcellularLocation>
        <location evidence="1">Cell membrane</location>
        <topology evidence="1">Multi-pass membrane protein</topology>
    </subcellularLocation>
</comment>
<dbReference type="Gene3D" id="3.30.460.20">
    <property type="entry name" value="CorA soluble domain-like"/>
    <property type="match status" value="1"/>
</dbReference>
<comment type="similarity">
    <text evidence="2">Belongs to the CorA metal ion transporter (MIT) (TC 1.A.35) family.</text>
</comment>
<evidence type="ECO:0000256" key="2">
    <source>
        <dbReference type="ARBA" id="ARBA00009765"/>
    </source>
</evidence>
<evidence type="ECO:0000256" key="9">
    <source>
        <dbReference type="ARBA" id="ARBA00023065"/>
    </source>
</evidence>
<evidence type="ECO:0000313" key="13">
    <source>
        <dbReference type="EMBL" id="QRH02407.1"/>
    </source>
</evidence>
<feature type="transmembrane region" description="Helical" evidence="12">
    <location>
        <begin position="261"/>
        <end position="283"/>
    </location>
</feature>
<keyword evidence="9" id="KW-0406">Ion transport</keyword>
<name>A0ABX7G567_9GAMM</name>
<dbReference type="InterPro" id="IPR045861">
    <property type="entry name" value="CorA_cytoplasmic_dom"/>
</dbReference>
<keyword evidence="6 12" id="KW-0812">Transmembrane</keyword>
<evidence type="ECO:0000256" key="12">
    <source>
        <dbReference type="SAM" id="Phobius"/>
    </source>
</evidence>
<feature type="coiled-coil region" evidence="11">
    <location>
        <begin position="221"/>
        <end position="248"/>
    </location>
</feature>
<organism evidence="13 14">
    <name type="scientific">Shewanella litorisediminis</name>
    <dbReference type="NCBI Taxonomy" id="1173586"/>
    <lineage>
        <taxon>Bacteria</taxon>
        <taxon>Pseudomonadati</taxon>
        <taxon>Pseudomonadota</taxon>
        <taxon>Gammaproteobacteria</taxon>
        <taxon>Alteromonadales</taxon>
        <taxon>Shewanellaceae</taxon>
        <taxon>Shewanella</taxon>
    </lineage>
</organism>
<dbReference type="PANTHER" id="PTHR46494:SF3">
    <property type="entry name" value="ZINC TRANSPORT PROTEIN ZNTB"/>
    <property type="match status" value="1"/>
</dbReference>
<keyword evidence="4" id="KW-1003">Cell membrane</keyword>
<accession>A0ABX7G567</accession>
<dbReference type="SUPFAM" id="SSF144083">
    <property type="entry name" value="Magnesium transport protein CorA, transmembrane region"/>
    <property type="match status" value="1"/>
</dbReference>
<keyword evidence="5" id="KW-0997">Cell inner membrane</keyword>
<evidence type="ECO:0000256" key="10">
    <source>
        <dbReference type="ARBA" id="ARBA00023136"/>
    </source>
</evidence>
<evidence type="ECO:0000256" key="4">
    <source>
        <dbReference type="ARBA" id="ARBA00022475"/>
    </source>
</evidence>
<proteinExistence type="inferred from homology"/>
<evidence type="ECO:0000256" key="11">
    <source>
        <dbReference type="SAM" id="Coils"/>
    </source>
</evidence>
<keyword evidence="10 12" id="KW-0472">Membrane</keyword>
<dbReference type="Gene3D" id="1.20.58.340">
    <property type="entry name" value="Magnesium transport protein CorA, transmembrane region"/>
    <property type="match status" value="2"/>
</dbReference>
<keyword evidence="14" id="KW-1185">Reference proteome</keyword>